<accession>A0A834SLC3</accession>
<proteinExistence type="predicted"/>
<comment type="caution">
    <text evidence="2">The sequence shown here is derived from an EMBL/GenBank/DDBJ whole genome shotgun (WGS) entry which is preliminary data.</text>
</comment>
<dbReference type="PROSITE" id="PS51257">
    <property type="entry name" value="PROKAR_LIPOPROTEIN"/>
    <property type="match status" value="1"/>
</dbReference>
<dbReference type="EMBL" id="JAAIUW010000013">
    <property type="protein sequence ID" value="KAF7804688.1"/>
    <property type="molecule type" value="Genomic_DNA"/>
</dbReference>
<dbReference type="AlphaFoldDB" id="A0A834SLC3"/>
<gene>
    <name evidence="2" type="ORF">G2W53_043799</name>
</gene>
<protein>
    <submittedName>
        <fullName evidence="2">Uncharacterized protein</fullName>
    </submittedName>
</protein>
<evidence type="ECO:0000313" key="2">
    <source>
        <dbReference type="EMBL" id="KAF7804688.1"/>
    </source>
</evidence>
<dbReference type="Proteomes" id="UP000634136">
    <property type="component" value="Unassembled WGS sequence"/>
</dbReference>
<organism evidence="2 3">
    <name type="scientific">Senna tora</name>
    <dbReference type="NCBI Taxonomy" id="362788"/>
    <lineage>
        <taxon>Eukaryota</taxon>
        <taxon>Viridiplantae</taxon>
        <taxon>Streptophyta</taxon>
        <taxon>Embryophyta</taxon>
        <taxon>Tracheophyta</taxon>
        <taxon>Spermatophyta</taxon>
        <taxon>Magnoliopsida</taxon>
        <taxon>eudicotyledons</taxon>
        <taxon>Gunneridae</taxon>
        <taxon>Pentapetalae</taxon>
        <taxon>rosids</taxon>
        <taxon>fabids</taxon>
        <taxon>Fabales</taxon>
        <taxon>Fabaceae</taxon>
        <taxon>Caesalpinioideae</taxon>
        <taxon>Cassia clade</taxon>
        <taxon>Senna</taxon>
    </lineage>
</organism>
<feature type="region of interest" description="Disordered" evidence="1">
    <location>
        <begin position="1"/>
        <end position="23"/>
    </location>
</feature>
<evidence type="ECO:0000256" key="1">
    <source>
        <dbReference type="SAM" id="MobiDB-lite"/>
    </source>
</evidence>
<sequence>MKRRQALARQEGGPPTRPCGQGAPPTWIFFIGCPSPCGRVDKTK</sequence>
<evidence type="ECO:0000313" key="3">
    <source>
        <dbReference type="Proteomes" id="UP000634136"/>
    </source>
</evidence>
<keyword evidence="3" id="KW-1185">Reference proteome</keyword>
<reference evidence="2" key="1">
    <citation type="submission" date="2020-09" db="EMBL/GenBank/DDBJ databases">
        <title>Genome-Enabled Discovery of Anthraquinone Biosynthesis in Senna tora.</title>
        <authorList>
            <person name="Kang S.-H."/>
            <person name="Pandey R.P."/>
            <person name="Lee C.-M."/>
            <person name="Sim J.-S."/>
            <person name="Jeong J.-T."/>
            <person name="Choi B.-S."/>
            <person name="Jung M."/>
            <person name="Ginzburg D."/>
            <person name="Zhao K."/>
            <person name="Won S.Y."/>
            <person name="Oh T.-J."/>
            <person name="Yu Y."/>
            <person name="Kim N.-H."/>
            <person name="Lee O.R."/>
            <person name="Lee T.-H."/>
            <person name="Bashyal P."/>
            <person name="Kim T.-S."/>
            <person name="Lee W.-H."/>
            <person name="Kawkins C."/>
            <person name="Kim C.-K."/>
            <person name="Kim J.S."/>
            <person name="Ahn B.O."/>
            <person name="Rhee S.Y."/>
            <person name="Sohng J.K."/>
        </authorList>
    </citation>
    <scope>NUCLEOTIDE SEQUENCE</scope>
    <source>
        <tissue evidence="2">Leaf</tissue>
    </source>
</reference>
<name>A0A834SLC3_9FABA</name>